<dbReference type="RefSeq" id="WP_179635669.1">
    <property type="nucleotide sequence ID" value="NZ_CAXYYM010000048.1"/>
</dbReference>
<evidence type="ECO:0000313" key="1">
    <source>
        <dbReference type="EMBL" id="NYG35119.1"/>
    </source>
</evidence>
<keyword evidence="2" id="KW-1185">Reference proteome</keyword>
<reference evidence="1 2" key="1">
    <citation type="submission" date="2020-07" db="EMBL/GenBank/DDBJ databases">
        <title>Genomic Encyclopedia of Archaeal and Bacterial Type Strains, Phase II (KMG-II): from individual species to whole genera.</title>
        <authorList>
            <person name="Goeker M."/>
        </authorList>
    </citation>
    <scope>NUCLEOTIDE SEQUENCE [LARGE SCALE GENOMIC DNA]</scope>
    <source>
        <strain evidence="1 2">DSM 21226</strain>
    </source>
</reference>
<dbReference type="EMBL" id="JACCFH010000001">
    <property type="protein sequence ID" value="NYG35119.1"/>
    <property type="molecule type" value="Genomic_DNA"/>
</dbReference>
<proteinExistence type="predicted"/>
<gene>
    <name evidence="1" type="ORF">BDD16_004105</name>
</gene>
<evidence type="ECO:0000313" key="2">
    <source>
        <dbReference type="Proteomes" id="UP000518288"/>
    </source>
</evidence>
<dbReference type="AlphaFoldDB" id="A0A7Y9R2K5"/>
<organism evidence="1 2">
    <name type="scientific">Sphaerotilus montanus</name>
    <dbReference type="NCBI Taxonomy" id="522889"/>
    <lineage>
        <taxon>Bacteria</taxon>
        <taxon>Pseudomonadati</taxon>
        <taxon>Pseudomonadota</taxon>
        <taxon>Betaproteobacteria</taxon>
        <taxon>Burkholderiales</taxon>
        <taxon>Sphaerotilaceae</taxon>
        <taxon>Sphaerotilus</taxon>
    </lineage>
</organism>
<comment type="caution">
    <text evidence="1">The sequence shown here is derived from an EMBL/GenBank/DDBJ whole genome shotgun (WGS) entry which is preliminary data.</text>
</comment>
<name>A0A7Y9R2K5_9BURK</name>
<protein>
    <submittedName>
        <fullName evidence="1">Uncharacterized protein</fullName>
    </submittedName>
</protein>
<sequence>MHPPADGSDNAVDAPPTQIQRSFDDRLDNAVDIGRPVGNHTRELFVSCEPGEALQQQFEYLRPSYIALHDIASRGARRLLHAIASAAGRPVERLSIRRQSYGTVLASIDYVDCPASRGQLVRLYSTDAEADTVTRTAIARVLCAQATMAVILIGDVPPHALSDALQPLRDAMFRPDWQCAHLQFMPLAATSHAALAGLVAALGPGSGVACQIAPRVSRPAEAWNFLSESWNRVQTALHPDGSGPLLSVLASGRDTMQAMPDLATTPATLASRTQPIERFVLEAHALPGVQSACVFDVATSRVIAHAGAAFQPSDLARRGSLLLAAGTSTRRQLHLVGQADEVLVMGGNEALGVRTLQSQPGLALHLVYGPSLTSWTQLRPRLMAMDAALPRAPVL</sequence>
<dbReference type="Proteomes" id="UP000518288">
    <property type="component" value="Unassembled WGS sequence"/>
</dbReference>
<accession>A0A7Y9R2K5</accession>